<dbReference type="InterPro" id="IPR027417">
    <property type="entry name" value="P-loop_NTPase"/>
</dbReference>
<sequence length="489" mass="52174">MTTNVLELTSVSKTFDDIRVLHDVTLAVGPGEILGLIGENGSGKSTLIKILSGYHAADPGAEVRAGGLAFVHQDLALVPSMTVLENLRIARFATGFGWRIRWSAERAGVKRFLDQVGLDVHPDTRVGDLSVTEQALVAVARGLADIEETGNGQRLLVLDEPTAYLPRDGVERLFGVLRDLTGQGASAVFVSHRLDEVRELCDRVAVLRGGELVATVDAADKTERDLLELMLGRPVEDLYPDTAAPEGSPSLTVDGLGGGALRELSFTARPGEIIGFAGLPGSGYDEVPYLLTGARRATGGTVRLDDRSVAAATLRPRAAIDLGMALLPADRPRAGGAPALTVRENMTLPSLPAFTRFRSVVNRGRERKVAMEQSERYAVTPRRPESALRFLSGGNQQKVLLAKWMLGEPRVLALHEPTQGVDVGAKREIFAHLSAAAAAGAVVLLSTVEHEDLAHLCGRVHVLRGGRCVRVIEGGELTPARLAEAVYAS</sequence>
<dbReference type="SMART" id="SM00382">
    <property type="entry name" value="AAA"/>
    <property type="match status" value="2"/>
</dbReference>
<evidence type="ECO:0000313" key="11">
    <source>
        <dbReference type="Proteomes" id="UP000198362"/>
    </source>
</evidence>
<gene>
    <name evidence="10" type="ORF">SAMN05421812_104212</name>
</gene>
<dbReference type="OrthoDB" id="3651648at2"/>
<keyword evidence="6 10" id="KW-0067">ATP-binding</keyword>
<evidence type="ECO:0000256" key="4">
    <source>
        <dbReference type="ARBA" id="ARBA00022737"/>
    </source>
</evidence>
<keyword evidence="2" id="KW-1003">Cell membrane</keyword>
<dbReference type="InterPro" id="IPR017871">
    <property type="entry name" value="ABC_transporter-like_CS"/>
</dbReference>
<dbReference type="PROSITE" id="PS00211">
    <property type="entry name" value="ABC_TRANSPORTER_1"/>
    <property type="match status" value="1"/>
</dbReference>
<dbReference type="PROSITE" id="PS50893">
    <property type="entry name" value="ABC_TRANSPORTER_2"/>
    <property type="match status" value="2"/>
</dbReference>
<keyword evidence="5" id="KW-0547">Nucleotide-binding</keyword>
<keyword evidence="3" id="KW-0762">Sugar transport</keyword>
<feature type="domain" description="ABC transporter" evidence="9">
    <location>
        <begin position="6"/>
        <end position="234"/>
    </location>
</feature>
<evidence type="ECO:0000256" key="7">
    <source>
        <dbReference type="ARBA" id="ARBA00022967"/>
    </source>
</evidence>
<accession>A0A239LE82</accession>
<evidence type="ECO:0000256" key="6">
    <source>
        <dbReference type="ARBA" id="ARBA00022840"/>
    </source>
</evidence>
<dbReference type="CDD" id="cd03216">
    <property type="entry name" value="ABC_Carb_Monos_I"/>
    <property type="match status" value="1"/>
</dbReference>
<dbReference type="CDD" id="cd03215">
    <property type="entry name" value="ABC_Carb_Monos_II"/>
    <property type="match status" value="1"/>
</dbReference>
<evidence type="ECO:0000313" key="10">
    <source>
        <dbReference type="EMBL" id="SNT28143.1"/>
    </source>
</evidence>
<evidence type="ECO:0000259" key="9">
    <source>
        <dbReference type="PROSITE" id="PS50893"/>
    </source>
</evidence>
<evidence type="ECO:0000256" key="3">
    <source>
        <dbReference type="ARBA" id="ARBA00022597"/>
    </source>
</evidence>
<keyword evidence="1" id="KW-0813">Transport</keyword>
<reference evidence="10 11" key="1">
    <citation type="submission" date="2017-06" db="EMBL/GenBank/DDBJ databases">
        <authorList>
            <person name="Kim H.J."/>
            <person name="Triplett B.A."/>
        </authorList>
    </citation>
    <scope>NUCLEOTIDE SEQUENCE [LARGE SCALE GENOMIC DNA]</scope>
    <source>
        <strain evidence="10 11">CGMCC 4.5593</strain>
    </source>
</reference>
<dbReference type="PANTHER" id="PTHR43790">
    <property type="entry name" value="CARBOHYDRATE TRANSPORT ATP-BINDING PROTEIN MG119-RELATED"/>
    <property type="match status" value="1"/>
</dbReference>
<keyword evidence="4" id="KW-0677">Repeat</keyword>
<dbReference type="InterPro" id="IPR050107">
    <property type="entry name" value="ABC_carbohydrate_import_ATPase"/>
</dbReference>
<dbReference type="AlphaFoldDB" id="A0A239LE82"/>
<proteinExistence type="predicted"/>
<feature type="domain" description="ABC transporter" evidence="9">
    <location>
        <begin position="233"/>
        <end position="488"/>
    </location>
</feature>
<evidence type="ECO:0000256" key="5">
    <source>
        <dbReference type="ARBA" id="ARBA00022741"/>
    </source>
</evidence>
<dbReference type="PANTHER" id="PTHR43790:SF3">
    <property type="entry name" value="D-ALLOSE IMPORT ATP-BINDING PROTEIN ALSA-RELATED"/>
    <property type="match status" value="1"/>
</dbReference>
<name>A0A239LE82_9ACTN</name>
<keyword evidence="11" id="KW-1185">Reference proteome</keyword>
<dbReference type="EMBL" id="FZPH01000004">
    <property type="protein sequence ID" value="SNT28143.1"/>
    <property type="molecule type" value="Genomic_DNA"/>
</dbReference>
<dbReference type="GO" id="GO:0005524">
    <property type="term" value="F:ATP binding"/>
    <property type="evidence" value="ECO:0007669"/>
    <property type="project" value="UniProtKB-KW"/>
</dbReference>
<dbReference type="RefSeq" id="WP_089247937.1">
    <property type="nucleotide sequence ID" value="NZ_FZPH01000004.1"/>
</dbReference>
<dbReference type="Gene3D" id="3.40.50.300">
    <property type="entry name" value="P-loop containing nucleotide triphosphate hydrolases"/>
    <property type="match status" value="2"/>
</dbReference>
<dbReference type="GO" id="GO:0016887">
    <property type="term" value="F:ATP hydrolysis activity"/>
    <property type="evidence" value="ECO:0007669"/>
    <property type="project" value="InterPro"/>
</dbReference>
<dbReference type="Proteomes" id="UP000198362">
    <property type="component" value="Unassembled WGS sequence"/>
</dbReference>
<evidence type="ECO:0000256" key="1">
    <source>
        <dbReference type="ARBA" id="ARBA00022448"/>
    </source>
</evidence>
<keyword evidence="7" id="KW-1278">Translocase</keyword>
<dbReference type="SUPFAM" id="SSF52540">
    <property type="entry name" value="P-loop containing nucleoside triphosphate hydrolases"/>
    <property type="match status" value="2"/>
</dbReference>
<evidence type="ECO:0000256" key="2">
    <source>
        <dbReference type="ARBA" id="ARBA00022475"/>
    </source>
</evidence>
<organism evidence="10 11">
    <name type="scientific">Asanoa hainanensis</name>
    <dbReference type="NCBI Taxonomy" id="560556"/>
    <lineage>
        <taxon>Bacteria</taxon>
        <taxon>Bacillati</taxon>
        <taxon>Actinomycetota</taxon>
        <taxon>Actinomycetes</taxon>
        <taxon>Micromonosporales</taxon>
        <taxon>Micromonosporaceae</taxon>
        <taxon>Asanoa</taxon>
    </lineage>
</organism>
<dbReference type="Pfam" id="PF00005">
    <property type="entry name" value="ABC_tran"/>
    <property type="match status" value="2"/>
</dbReference>
<dbReference type="InterPro" id="IPR003439">
    <property type="entry name" value="ABC_transporter-like_ATP-bd"/>
</dbReference>
<protein>
    <submittedName>
        <fullName evidence="10">Ribose transport system ATP-binding protein</fullName>
    </submittedName>
</protein>
<keyword evidence="8" id="KW-0472">Membrane</keyword>
<evidence type="ECO:0000256" key="8">
    <source>
        <dbReference type="ARBA" id="ARBA00023136"/>
    </source>
</evidence>
<dbReference type="InterPro" id="IPR003593">
    <property type="entry name" value="AAA+_ATPase"/>
</dbReference>